<dbReference type="Proteomes" id="UP000764045">
    <property type="component" value="Unassembled WGS sequence"/>
</dbReference>
<comment type="caution">
    <text evidence="1">The sequence shown here is derived from an EMBL/GenBank/DDBJ whole genome shotgun (WGS) entry which is preliminary data.</text>
</comment>
<dbReference type="InterPro" id="IPR024072">
    <property type="entry name" value="DHFR-like_dom_sf"/>
</dbReference>
<keyword evidence="2" id="KW-1185">Reference proteome</keyword>
<organism evidence="1 2">
    <name type="scientific">Marseilla massiliensis</name>
    <dbReference type="NCBI Taxonomy" id="1841864"/>
    <lineage>
        <taxon>Bacteria</taxon>
        <taxon>Pseudomonadati</taxon>
        <taxon>Bacteroidota</taxon>
        <taxon>Bacteroidia</taxon>
        <taxon>Bacteroidales</taxon>
        <taxon>Prevotellaceae</taxon>
        <taxon>Marseilla</taxon>
    </lineage>
</organism>
<proteinExistence type="predicted"/>
<dbReference type="AlphaFoldDB" id="A0A939B4I9"/>
<reference evidence="1 2" key="1">
    <citation type="journal article" date="2021" name="Sci. Rep.">
        <title>The distribution of antibiotic resistance genes in chicken gut microbiota commensals.</title>
        <authorList>
            <person name="Juricova H."/>
            <person name="Matiasovicova J."/>
            <person name="Kubasova T."/>
            <person name="Cejkova D."/>
            <person name="Rychlik I."/>
        </authorList>
    </citation>
    <scope>NUCLEOTIDE SEQUENCE [LARGE SCALE GENOMIC DNA]</scope>
    <source>
        <strain evidence="1 2">An819</strain>
    </source>
</reference>
<sequence length="139" mass="15578">MAKIQVITALTLDGYLPPAGGQWMEWFRHDREGLPLWLSRCTFTLPPGYPLIDLMCELKSMSEGCTYVAEVTDAGQVELLRGLFLYRMVDELVVYLLPQLSGGGLSPLADLPHASAWTLRQSRSFGNGICRLVYRKKAE</sequence>
<dbReference type="Gene3D" id="3.40.430.10">
    <property type="entry name" value="Dihydrofolate Reductase, subunit A"/>
    <property type="match status" value="1"/>
</dbReference>
<dbReference type="RefSeq" id="WP_205109250.1">
    <property type="nucleotide sequence ID" value="NZ_JACJJL010000010.1"/>
</dbReference>
<accession>A0A939B4I9</accession>
<protein>
    <submittedName>
        <fullName evidence="1">Uncharacterized protein</fullName>
    </submittedName>
</protein>
<name>A0A939B4I9_9BACT</name>
<dbReference type="EMBL" id="JACJJL010000010">
    <property type="protein sequence ID" value="MBM6661615.1"/>
    <property type="molecule type" value="Genomic_DNA"/>
</dbReference>
<evidence type="ECO:0000313" key="2">
    <source>
        <dbReference type="Proteomes" id="UP000764045"/>
    </source>
</evidence>
<gene>
    <name evidence="1" type="ORF">H6B30_07605</name>
</gene>
<evidence type="ECO:0000313" key="1">
    <source>
        <dbReference type="EMBL" id="MBM6661615.1"/>
    </source>
</evidence>
<dbReference type="SUPFAM" id="SSF53597">
    <property type="entry name" value="Dihydrofolate reductase-like"/>
    <property type="match status" value="1"/>
</dbReference>